<dbReference type="GO" id="GO:0006508">
    <property type="term" value="P:proteolysis"/>
    <property type="evidence" value="ECO:0007669"/>
    <property type="project" value="UniProtKB-KW"/>
</dbReference>
<dbReference type="InterPro" id="IPR006741">
    <property type="entry name" value="AgrB"/>
</dbReference>
<evidence type="ECO:0000313" key="10">
    <source>
        <dbReference type="Proteomes" id="UP000222564"/>
    </source>
</evidence>
<feature type="transmembrane region" description="Helical" evidence="8">
    <location>
        <begin position="110"/>
        <end position="130"/>
    </location>
</feature>
<feature type="transmembrane region" description="Helical" evidence="8">
    <location>
        <begin position="34"/>
        <end position="67"/>
    </location>
</feature>
<protein>
    <submittedName>
        <fullName evidence="9">Accessory gene regulator B</fullName>
    </submittedName>
</protein>
<evidence type="ECO:0000256" key="8">
    <source>
        <dbReference type="SAM" id="Phobius"/>
    </source>
</evidence>
<evidence type="ECO:0000256" key="4">
    <source>
        <dbReference type="ARBA" id="ARBA00022692"/>
    </source>
</evidence>
<keyword evidence="5" id="KW-0378">Hydrolase</keyword>
<dbReference type="GO" id="GO:0008233">
    <property type="term" value="F:peptidase activity"/>
    <property type="evidence" value="ECO:0007669"/>
    <property type="project" value="UniProtKB-KW"/>
</dbReference>
<dbReference type="EMBL" id="AWQQ01000056">
    <property type="protein sequence ID" value="PHJ38075.1"/>
    <property type="molecule type" value="Genomic_DNA"/>
</dbReference>
<dbReference type="RefSeq" id="WP_338013901.1">
    <property type="nucleotide sequence ID" value="NZ_AWQQ01000056.1"/>
</dbReference>
<evidence type="ECO:0000256" key="7">
    <source>
        <dbReference type="ARBA" id="ARBA00023136"/>
    </source>
</evidence>
<dbReference type="GO" id="GO:0009372">
    <property type="term" value="P:quorum sensing"/>
    <property type="evidence" value="ECO:0007669"/>
    <property type="project" value="UniProtKB-KW"/>
</dbReference>
<feature type="transmembrane region" description="Helical" evidence="8">
    <location>
        <begin position="179"/>
        <end position="198"/>
    </location>
</feature>
<keyword evidence="7 8" id="KW-0472">Membrane</keyword>
<evidence type="ECO:0000256" key="3">
    <source>
        <dbReference type="ARBA" id="ARBA00022670"/>
    </source>
</evidence>
<evidence type="ECO:0000256" key="6">
    <source>
        <dbReference type="ARBA" id="ARBA00022989"/>
    </source>
</evidence>
<name>A0A2C6MEL2_9FIRM</name>
<dbReference type="GO" id="GO:0016020">
    <property type="term" value="C:membrane"/>
    <property type="evidence" value="ECO:0007669"/>
    <property type="project" value="InterPro"/>
</dbReference>
<sequence>MMKKQYQNTINLWAETIARSRQGNLEENKAVMAYALHLLLFNLLVVIATLLTSFILGTFPTVAVTLIASGSLRIFTGGYHCSSPIVCLILSVGLMNFYGQAAVKLAGIMGLYHVLIFLIITMALSLYFILKNAPVETTNKPIKVERRNVLKKKGLRVWFFWVVALTLVSVHNINDYKDFILAIGLGIINQTFSISGILRNKS</sequence>
<accession>A0A2C6MEL2</accession>
<evidence type="ECO:0000256" key="5">
    <source>
        <dbReference type="ARBA" id="ARBA00022801"/>
    </source>
</evidence>
<dbReference type="SMART" id="SM00793">
    <property type="entry name" value="AgrB"/>
    <property type="match status" value="1"/>
</dbReference>
<keyword evidence="1" id="KW-1003">Cell membrane</keyword>
<gene>
    <name evidence="9" type="ORF">P378_12085</name>
</gene>
<dbReference type="AlphaFoldDB" id="A0A2C6MEL2"/>
<evidence type="ECO:0000256" key="2">
    <source>
        <dbReference type="ARBA" id="ARBA00022654"/>
    </source>
</evidence>
<reference evidence="9 10" key="1">
    <citation type="submission" date="2013-09" db="EMBL/GenBank/DDBJ databases">
        <title>Biodegradation of hydrocarbons in the deep terrestrial subsurface : characterization of a microbial consortium composed of two Desulfotomaculum species originating from a deep geological formation.</title>
        <authorList>
            <person name="Aullo T."/>
            <person name="Berlendis S."/>
            <person name="Lascourreges J.-F."/>
            <person name="Dessort D."/>
            <person name="Saint-Laurent S."/>
            <person name="Schraauwers B."/>
            <person name="Mas J."/>
            <person name="Magot M."/>
            <person name="Ranchou-Peyruse A."/>
        </authorList>
    </citation>
    <scope>NUCLEOTIDE SEQUENCE [LARGE SCALE GENOMIC DNA]</scope>
    <source>
        <strain evidence="9 10">Bs107</strain>
    </source>
</reference>
<keyword evidence="3" id="KW-0645">Protease</keyword>
<keyword evidence="2" id="KW-0673">Quorum sensing</keyword>
<dbReference type="Proteomes" id="UP000222564">
    <property type="component" value="Unassembled WGS sequence"/>
</dbReference>
<proteinExistence type="predicted"/>
<evidence type="ECO:0000256" key="1">
    <source>
        <dbReference type="ARBA" id="ARBA00022475"/>
    </source>
</evidence>
<evidence type="ECO:0000313" key="9">
    <source>
        <dbReference type="EMBL" id="PHJ38075.1"/>
    </source>
</evidence>
<keyword evidence="10" id="KW-1185">Reference proteome</keyword>
<feature type="transmembrane region" description="Helical" evidence="8">
    <location>
        <begin position="155"/>
        <end position="173"/>
    </location>
</feature>
<keyword evidence="4 8" id="KW-0812">Transmembrane</keyword>
<keyword evidence="6 8" id="KW-1133">Transmembrane helix</keyword>
<organism evidence="9 10">
    <name type="scientific">Desulforamulus profundi</name>
    <dbReference type="NCBI Taxonomy" id="1383067"/>
    <lineage>
        <taxon>Bacteria</taxon>
        <taxon>Bacillati</taxon>
        <taxon>Bacillota</taxon>
        <taxon>Clostridia</taxon>
        <taxon>Eubacteriales</taxon>
        <taxon>Peptococcaceae</taxon>
        <taxon>Desulforamulus</taxon>
    </lineage>
</organism>
<comment type="caution">
    <text evidence="9">The sequence shown here is derived from an EMBL/GenBank/DDBJ whole genome shotgun (WGS) entry which is preliminary data.</text>
</comment>
<dbReference type="Pfam" id="PF04647">
    <property type="entry name" value="AgrB"/>
    <property type="match status" value="1"/>
</dbReference>